<organism evidence="1 2">
    <name type="scientific">Hymenobacter persicinus</name>
    <dbReference type="NCBI Taxonomy" id="2025506"/>
    <lineage>
        <taxon>Bacteria</taxon>
        <taxon>Pseudomonadati</taxon>
        <taxon>Bacteroidota</taxon>
        <taxon>Cytophagia</taxon>
        <taxon>Cytophagales</taxon>
        <taxon>Hymenobacteraceae</taxon>
        <taxon>Hymenobacter</taxon>
    </lineage>
</organism>
<dbReference type="EMBL" id="SEWE01000013">
    <property type="protein sequence ID" value="RYU80518.1"/>
    <property type="molecule type" value="Genomic_DNA"/>
</dbReference>
<evidence type="ECO:0000313" key="2">
    <source>
        <dbReference type="Proteomes" id="UP000294155"/>
    </source>
</evidence>
<dbReference type="Proteomes" id="UP000294155">
    <property type="component" value="Unassembled WGS sequence"/>
</dbReference>
<keyword evidence="2" id="KW-1185">Reference proteome</keyword>
<gene>
    <name evidence="1" type="ORF">EWM57_08475</name>
</gene>
<sequence length="71" mass="7602">MTSLPASTLKKLLLVLGLFLAGLLALRLWLTPSHARPPVAAIPLVRKSAQAAPTPKLVRTVPALPVVHPRR</sequence>
<protein>
    <submittedName>
        <fullName evidence="1">Uncharacterized protein</fullName>
    </submittedName>
</protein>
<accession>A0A4Q5LE48</accession>
<comment type="caution">
    <text evidence="1">The sequence shown here is derived from an EMBL/GenBank/DDBJ whole genome shotgun (WGS) entry which is preliminary data.</text>
</comment>
<proteinExistence type="predicted"/>
<evidence type="ECO:0000313" key="1">
    <source>
        <dbReference type="EMBL" id="RYU80518.1"/>
    </source>
</evidence>
<reference evidence="1 2" key="1">
    <citation type="submission" date="2019-02" db="EMBL/GenBank/DDBJ databases">
        <title>Bacterial novel species isolated from soil.</title>
        <authorList>
            <person name="Jung H.-Y."/>
        </authorList>
    </citation>
    <scope>NUCLEOTIDE SEQUENCE [LARGE SCALE GENOMIC DNA]</scope>
    <source>
        <strain evidence="1 2">1-3-3-3</strain>
    </source>
</reference>
<dbReference type="AlphaFoldDB" id="A0A4Q5LE48"/>
<dbReference type="RefSeq" id="WP_129920708.1">
    <property type="nucleotide sequence ID" value="NZ_SEWE01000013.1"/>
</dbReference>
<name>A0A4Q5LE48_9BACT</name>